<dbReference type="GO" id="GO:0005524">
    <property type="term" value="F:ATP binding"/>
    <property type="evidence" value="ECO:0007669"/>
    <property type="project" value="InterPro"/>
</dbReference>
<dbReference type="STRING" id="1188239.MOVI_2750"/>
<dbReference type="SMART" id="SM00387">
    <property type="entry name" value="HATPase_c"/>
    <property type="match status" value="1"/>
</dbReference>
<comment type="catalytic activity">
    <reaction evidence="1">
        <text>ATP-dependent breakage, passage and rejoining of double-stranded DNA.</text>
        <dbReference type="EC" id="5.6.2.2"/>
    </reaction>
</comment>
<dbReference type="SUPFAM" id="SSF55874">
    <property type="entry name" value="ATPase domain of HSP90 chaperone/DNA topoisomerase II/histidine kinase"/>
    <property type="match status" value="1"/>
</dbReference>
<dbReference type="InterPro" id="IPR014721">
    <property type="entry name" value="Ribsml_uS5_D2-typ_fold_subgr"/>
</dbReference>
<proteinExistence type="predicted"/>
<name>A0A014NQU5_9BACT</name>
<dbReference type="NCBIfam" id="NF004189">
    <property type="entry name" value="PRK05644.1"/>
    <property type="match status" value="1"/>
</dbReference>
<dbReference type="PROSITE" id="PS50880">
    <property type="entry name" value="TOPRIM"/>
    <property type="match status" value="1"/>
</dbReference>
<evidence type="ECO:0000256" key="4">
    <source>
        <dbReference type="ARBA" id="ARBA00022723"/>
    </source>
</evidence>
<dbReference type="FunFam" id="3.40.50.670:FF:000001">
    <property type="entry name" value="DNA topoisomerase 2"/>
    <property type="match status" value="1"/>
</dbReference>
<dbReference type="Gene3D" id="3.30.230.10">
    <property type="match status" value="1"/>
</dbReference>
<dbReference type="GO" id="GO:0046872">
    <property type="term" value="F:metal ion binding"/>
    <property type="evidence" value="ECO:0007669"/>
    <property type="project" value="UniProtKB-KW"/>
</dbReference>
<dbReference type="AlphaFoldDB" id="A0A014NQU5"/>
<keyword evidence="6" id="KW-0238">DNA-binding</keyword>
<dbReference type="PANTHER" id="PTHR45866">
    <property type="entry name" value="DNA GYRASE/TOPOISOMERASE SUBUNIT B"/>
    <property type="match status" value="1"/>
</dbReference>
<keyword evidence="4" id="KW-0479">Metal-binding</keyword>
<comment type="cofactor">
    <cofactor evidence="2">
        <name>Mg(2+)</name>
        <dbReference type="ChEBI" id="CHEBI:18420"/>
    </cofactor>
</comment>
<evidence type="ECO:0000313" key="10">
    <source>
        <dbReference type="Proteomes" id="UP000020977"/>
    </source>
</evidence>
<dbReference type="EC" id="5.6.2.2" evidence="3"/>
<keyword evidence="7 9" id="KW-0413">Isomerase</keyword>
<dbReference type="InterPro" id="IPR013506">
    <property type="entry name" value="Topo_IIA_bsu_dom2"/>
</dbReference>
<dbReference type="InterPro" id="IPR006171">
    <property type="entry name" value="TOPRIM_dom"/>
</dbReference>
<dbReference type="RefSeq" id="WP_044284118.1">
    <property type="nucleotide sequence ID" value="NZ_JFAD01000014.1"/>
</dbReference>
<dbReference type="InterPro" id="IPR001241">
    <property type="entry name" value="Topo_IIA"/>
</dbReference>
<dbReference type="SUPFAM" id="SSF56719">
    <property type="entry name" value="Type II DNA topoisomerase"/>
    <property type="match status" value="1"/>
</dbReference>
<dbReference type="Proteomes" id="UP000020977">
    <property type="component" value="Unassembled WGS sequence"/>
</dbReference>
<dbReference type="InterPro" id="IPR036890">
    <property type="entry name" value="HATPase_C_sf"/>
</dbReference>
<evidence type="ECO:0000313" key="9">
    <source>
        <dbReference type="EMBL" id="EXU61232.1"/>
    </source>
</evidence>
<dbReference type="InterPro" id="IPR013759">
    <property type="entry name" value="Topo_IIA_B_C"/>
</dbReference>
<dbReference type="Pfam" id="PF00204">
    <property type="entry name" value="DNA_gyraseB"/>
    <property type="match status" value="1"/>
</dbReference>
<dbReference type="Pfam" id="PF02518">
    <property type="entry name" value="HATPase_c"/>
    <property type="match status" value="1"/>
</dbReference>
<comment type="caution">
    <text evidence="9">The sequence shown here is derived from an EMBL/GenBank/DDBJ whole genome shotgun (WGS) entry which is preliminary data.</text>
</comment>
<protein>
    <recommendedName>
        <fullName evidence="3">DNA topoisomerase (ATP-hydrolyzing)</fullName>
        <ecNumber evidence="3">5.6.2.2</ecNumber>
    </recommendedName>
</protein>
<dbReference type="GO" id="GO:0006265">
    <property type="term" value="P:DNA topological change"/>
    <property type="evidence" value="ECO:0007669"/>
    <property type="project" value="InterPro"/>
</dbReference>
<feature type="domain" description="Toprim" evidence="8">
    <location>
        <begin position="418"/>
        <end position="532"/>
    </location>
</feature>
<evidence type="ECO:0000259" key="8">
    <source>
        <dbReference type="PROSITE" id="PS50880"/>
    </source>
</evidence>
<dbReference type="eggNOG" id="COG0187">
    <property type="taxonomic scope" value="Bacteria"/>
</dbReference>
<sequence>MTYSVEKLKLLKGLEAVKKRPGMYIGSTDINGLHQLIWEIFDNAVDEVIAGFANEIKVVINLDNSVEISDNGRGIPTEIHKKTGKTGVELVFTELHSGAKFSDEIYKTAGGLHGVGSSVVNALSKKMEVFVSRNQKLFYTSFINGGKIENRTQELGPSKISGTKIVFLPDFSFFSHKEYDPDMIISRLQETCFLVKNLKIEFVDLKNGIEKTFQFSKGIENFVEFLNKDSQKIHDKIIAFKEKSQEIIVEFAFQYVDSQQENIISFVNNVKTNLGGSHENGLKAGIVKAINTYGQQNNLLKNKQIFDFNDVKVGLSLILSLRIPEPILEFVGQTKNKLATVLAKTVTEEVVFRNLMPFFIQNKETAQKIITFLLNVYQQKEKLKLSLTETKISKSVAKEKRILSGKLTPANSKKAMNRELFLVEGESAGGSAKLARNREFQAILPLKGKIVNSQKTRLIEVLKNEEIIAIISALGTGIGQNFNLKNLNYGKIIIMTDADNDGAHIQILILTFLFYHMRPLIENGFVYIAQPPLYRISEKNKKDIYIWDEKEFHEYVKKHPNAQIQRYKGLGEMNASQLWQTTMDPEKRILEKVFIEDLEKVEENFRILMGERADLRKNWIQENVDFSLEDSFIDNLKEPVYE</sequence>
<gene>
    <name evidence="9" type="primary">parE</name>
    <name evidence="9" type="ORF">MOVI_2750</name>
</gene>
<dbReference type="Pfam" id="PF01751">
    <property type="entry name" value="Toprim"/>
    <property type="match status" value="1"/>
</dbReference>
<dbReference type="PANTHER" id="PTHR45866:SF12">
    <property type="entry name" value="DNA TOPOISOMERASE 4 SUBUNIT B"/>
    <property type="match status" value="1"/>
</dbReference>
<dbReference type="CDD" id="cd00329">
    <property type="entry name" value="TopoII_MutL_Trans"/>
    <property type="match status" value="1"/>
</dbReference>
<accession>A0A014NQU5</accession>
<evidence type="ECO:0000256" key="1">
    <source>
        <dbReference type="ARBA" id="ARBA00000185"/>
    </source>
</evidence>
<dbReference type="InterPro" id="IPR000565">
    <property type="entry name" value="Topo_IIA_B"/>
</dbReference>
<dbReference type="Gene3D" id="3.30.565.10">
    <property type="entry name" value="Histidine kinase-like ATPase, C-terminal domain"/>
    <property type="match status" value="1"/>
</dbReference>
<dbReference type="CDD" id="cd16928">
    <property type="entry name" value="HATPase_GyrB-like"/>
    <property type="match status" value="1"/>
</dbReference>
<dbReference type="PRINTS" id="PR00418">
    <property type="entry name" value="TPI2FAMILY"/>
</dbReference>
<dbReference type="EMBL" id="JFAD01000014">
    <property type="protein sequence ID" value="EXU61232.1"/>
    <property type="molecule type" value="Genomic_DNA"/>
</dbReference>
<dbReference type="Pfam" id="PF00986">
    <property type="entry name" value="DNA_gyraseB_C"/>
    <property type="match status" value="1"/>
</dbReference>
<dbReference type="GO" id="GO:0034335">
    <property type="term" value="F:DNA negative supercoiling activity"/>
    <property type="evidence" value="ECO:0007669"/>
    <property type="project" value="UniProtKB-ARBA"/>
</dbReference>
<evidence type="ECO:0000256" key="2">
    <source>
        <dbReference type="ARBA" id="ARBA00001946"/>
    </source>
</evidence>
<dbReference type="SUPFAM" id="SSF54211">
    <property type="entry name" value="Ribosomal protein S5 domain 2-like"/>
    <property type="match status" value="1"/>
</dbReference>
<dbReference type="GO" id="GO:0003677">
    <property type="term" value="F:DNA binding"/>
    <property type="evidence" value="ECO:0007669"/>
    <property type="project" value="UniProtKB-KW"/>
</dbReference>
<evidence type="ECO:0000256" key="3">
    <source>
        <dbReference type="ARBA" id="ARBA00012895"/>
    </source>
</evidence>
<dbReference type="InterPro" id="IPR003594">
    <property type="entry name" value="HATPase_dom"/>
</dbReference>
<reference evidence="9 10" key="1">
    <citation type="submission" date="2014-03" db="EMBL/GenBank/DDBJ databases">
        <title>Genome sequence of Mycoplasma ovipneumoniae strain 14811.</title>
        <authorList>
            <person name="Sirand-Pugnet P."/>
            <person name="Breton M."/>
            <person name="Dordet-Frisoni E."/>
            <person name="Baranowski E."/>
            <person name="Barre A."/>
            <person name="Couture C."/>
            <person name="Dupuy V."/>
            <person name="Gaurivaud P."/>
            <person name="Jacob D."/>
            <person name="Lemaitre C."/>
            <person name="Manso-Silvan L."/>
            <person name="Nikolski M."/>
            <person name="Nouvel L.-X."/>
            <person name="Poumarat F."/>
            <person name="Tardy F."/>
            <person name="Thebault P."/>
            <person name="Theil S."/>
            <person name="Citti C."/>
            <person name="Thiaucourt F."/>
            <person name="Blanchard A."/>
        </authorList>
    </citation>
    <scope>NUCLEOTIDE SEQUENCE [LARGE SCALE GENOMIC DNA]</scope>
    <source>
        <strain evidence="9 10">14811</strain>
    </source>
</reference>
<dbReference type="InterPro" id="IPR013760">
    <property type="entry name" value="Topo_IIA-like_dom_sf"/>
</dbReference>
<evidence type="ECO:0000256" key="6">
    <source>
        <dbReference type="ARBA" id="ARBA00023125"/>
    </source>
</evidence>
<dbReference type="InterPro" id="IPR020568">
    <property type="entry name" value="Ribosomal_Su5_D2-typ_SF"/>
</dbReference>
<organism evidence="9 10">
    <name type="scientific">Mesomycoplasma ovipneumoniae 14811</name>
    <dbReference type="NCBI Taxonomy" id="1188239"/>
    <lineage>
        <taxon>Bacteria</taxon>
        <taxon>Bacillati</taxon>
        <taxon>Mycoplasmatota</taxon>
        <taxon>Mycoplasmoidales</taxon>
        <taxon>Metamycoplasmataceae</taxon>
        <taxon>Mesomycoplasma</taxon>
    </lineage>
</organism>
<dbReference type="SMART" id="SM00433">
    <property type="entry name" value="TOP2c"/>
    <property type="match status" value="1"/>
</dbReference>
<dbReference type="InterPro" id="IPR002288">
    <property type="entry name" value="DNA_gyrase_B_C"/>
</dbReference>
<evidence type="ECO:0000256" key="7">
    <source>
        <dbReference type="ARBA" id="ARBA00023235"/>
    </source>
</evidence>
<dbReference type="Gene3D" id="3.40.50.670">
    <property type="match status" value="1"/>
</dbReference>
<evidence type="ECO:0000256" key="5">
    <source>
        <dbReference type="ARBA" id="ARBA00022842"/>
    </source>
</evidence>
<dbReference type="PRINTS" id="PR01159">
    <property type="entry name" value="DNAGYRASEB"/>
</dbReference>
<keyword evidence="5" id="KW-0460">Magnesium</keyword>